<dbReference type="PROSITE" id="PS50222">
    <property type="entry name" value="EF_HAND_2"/>
    <property type="match status" value="2"/>
</dbReference>
<dbReference type="GO" id="GO:0006979">
    <property type="term" value="P:response to oxidative stress"/>
    <property type="evidence" value="ECO:0007669"/>
    <property type="project" value="InterPro"/>
</dbReference>
<dbReference type="PANTHER" id="PTHR11972">
    <property type="entry name" value="NADPH OXIDASE"/>
    <property type="match status" value="1"/>
</dbReference>
<keyword evidence="12" id="KW-0521">NADP</keyword>
<feature type="domain" description="EF-hand" evidence="23">
    <location>
        <begin position="955"/>
        <end position="990"/>
    </location>
</feature>
<feature type="transmembrane region" description="Helical" evidence="21">
    <location>
        <begin position="1322"/>
        <end position="1342"/>
    </location>
</feature>
<organism evidence="25 26">
    <name type="scientific">Photinus pyralis</name>
    <name type="common">Common eastern firefly</name>
    <name type="synonym">Lampyris pyralis</name>
    <dbReference type="NCBI Taxonomy" id="7054"/>
    <lineage>
        <taxon>Eukaryota</taxon>
        <taxon>Metazoa</taxon>
        <taxon>Ecdysozoa</taxon>
        <taxon>Arthropoda</taxon>
        <taxon>Hexapoda</taxon>
        <taxon>Insecta</taxon>
        <taxon>Pterygota</taxon>
        <taxon>Neoptera</taxon>
        <taxon>Endopterygota</taxon>
        <taxon>Coleoptera</taxon>
        <taxon>Polyphaga</taxon>
        <taxon>Elateriformia</taxon>
        <taxon>Elateroidea</taxon>
        <taxon>Lampyridae</taxon>
        <taxon>Lampyrinae</taxon>
        <taxon>Photinus</taxon>
    </lineage>
</organism>
<evidence type="ECO:0000256" key="16">
    <source>
        <dbReference type="ARBA" id="ARBA00023180"/>
    </source>
</evidence>
<evidence type="ECO:0000256" key="18">
    <source>
        <dbReference type="ARBA" id="ARBA00047455"/>
    </source>
</evidence>
<evidence type="ECO:0000256" key="3">
    <source>
        <dbReference type="ARBA" id="ARBA00012698"/>
    </source>
</evidence>
<feature type="transmembrane region" description="Helical" evidence="21">
    <location>
        <begin position="693"/>
        <end position="714"/>
    </location>
</feature>
<evidence type="ECO:0000256" key="20">
    <source>
        <dbReference type="PIRSR" id="PIRSR619791-2"/>
    </source>
</evidence>
<dbReference type="InterPro" id="IPR017927">
    <property type="entry name" value="FAD-bd_FR_type"/>
</dbReference>
<dbReference type="GO" id="GO:0042742">
    <property type="term" value="P:defense response to bacterium"/>
    <property type="evidence" value="ECO:0007669"/>
    <property type="project" value="UniProtKB-ARBA"/>
</dbReference>
<dbReference type="InterPro" id="IPR050369">
    <property type="entry name" value="RBOH/FRE"/>
</dbReference>
<evidence type="ECO:0000313" key="26">
    <source>
        <dbReference type="Proteomes" id="UP000327044"/>
    </source>
</evidence>
<evidence type="ECO:0000256" key="11">
    <source>
        <dbReference type="ARBA" id="ARBA00022837"/>
    </source>
</evidence>
<evidence type="ECO:0000256" key="12">
    <source>
        <dbReference type="ARBA" id="ARBA00022857"/>
    </source>
</evidence>
<dbReference type="InterPro" id="IPR013121">
    <property type="entry name" value="Fe_red_NAD-bd_6"/>
</dbReference>
<evidence type="ECO:0000259" key="23">
    <source>
        <dbReference type="PROSITE" id="PS50222"/>
    </source>
</evidence>
<dbReference type="PANTHER" id="PTHR11972:SF208">
    <property type="entry name" value="DUAL OXIDASE-LIKE PROTEIN"/>
    <property type="match status" value="1"/>
</dbReference>
<dbReference type="InterPro" id="IPR013112">
    <property type="entry name" value="FAD-bd_8"/>
</dbReference>
<sequence length="1625" mass="188044">MIILLIFFIVNHVLGQIPPEPAPPPVPVPPVPQIRQWDRKPGIDDWPGIHSSDRTVLGDWLLRGCWSKDPSHTCKNSRETDVEFEGYDGWYNNFARPDLGAIDGTLLRRWPAAYEDGTYLPSGSKRPNPLELSEQLLEGPIGSQSRTGKNALLVFFGQQVVEEILDAQRPACPPEYFNIPIPLNHSYRKKPGHTVLPLLRTRYNQATGLSPNNPRQQINEITPFIDGGLMYGITKQWADRLRTYSNGTMDPDGLLAYSHEGLFPEYNTDRLPLANPPPPFHHAEFVQRHELARISRFFKLGNPRGNENTFLLTYGVLWFRWHNYLARRFRAHHPEWSSERVFNEARKWVIATHQHIVFDEWLPAWLNVTTMTPYKGYDPSVDPQIDQFFQAAAFRFGHTLVTPGVYLRDYGRNGCNYSFPNWGRYAVRTCNAFWRPQDAIKTNYSNEELIDIDRVLMGMSVQLCEEEDHKIVEDLRGNVFGPIEFPRRDLMAVNIQRARDHGLPDFNSARKAYGLPPVTNVDHFQYVSTEIKERLMLLYNNSFNDIDPWVGGILETGDGPGELFQAVIVDQFQRIRDGDRFWFNNTKNGLFTNEEIDRLKELTFYDVIMAVTKMDHNDIPRNPFNVPLRNIYEIAENCVSKLIRSECRIRLSPTTTEPFNCYHLPQLNAENLNEPCVQGYSYNYFSQSEASFILTYAGLVTFLIGTCGGVYLLIQLKQKQEKLLQTQIDDSVRSTLRNENHIDLPLFTVMEWSNHNELLKPVAIVLNTKTKQICVMTHKGNLLRALDLSYNKCKLQIYVISDQPYVFMKSHQDYDLVIKFDSNYLRKTFLNALEQFISTVHVERENISNFTLKAAFKIVVTQEHRQQRLEMFFRVVFAQAFQIQHSREELLKVDAKMAKEIVHTELTLVEFAEALNMSSNAEFVVRMFNLIDKDKNGFISFREFVDLLIIFAEGDELKKAKLLFDMYDVNATGVLSVSEFSDMIKSFLETVQGKIEPSVLQKTIKNMMQSAGLHNKTSLSFEDFKRIIGEDIKKLNYANLGFKGAPEVKGHNFLDSARNTIESIYENPADIKARLQGVSSSKQTNELIDKEQDSVTTIRKEKPGKYTQILRYIEENAKEIFWFSLYTLVLWAIFAERAYYYSVESEHSGLRIIAGYGVTITRGGASAMMFAYSSLLVTMCKNTCTFLRDTVLGLYFPFDAMVEFHKYIAYWALFFTTLHIIGHGFNFYHISTQTADDLTCLFRNYFHPTHELPKFHYWAWQTMTGITGIILTVIMILIYVFAQPFVRKHIYNWFWYTHSLYPVFFIFMVLHGTGRLIQEPFFHYFFLGPVVLFTLDTLVSLSRKKVEIPVIRAHILPSSVVALEFKRPESFEYKSGQWVRIACLGLNPSEYHPFTLTSSPDESNLTLHIRAVGPWTRNLRKIYNNSIMCDKSLPKIHLDGPYGESHQNWYRFEVSVLIGGGIGVTPFASILKDIVFRANIKHKAHCKKVYFIWVSRTQKQFEWLVDILRDLEKVDENQIVSSHIFITQFYQKFDLRTILLYICERHYQKLSDKSLFTNLKAVTHFGRPDFRKFFKSLQSLHQNANTVGVFSCGPPPLTSSIEAACVDINRITAHGPTFQHHYKNF</sequence>
<feature type="transmembrane region" description="Helical" evidence="21">
    <location>
        <begin position="1120"/>
        <end position="1140"/>
    </location>
</feature>
<evidence type="ECO:0000256" key="2">
    <source>
        <dbReference type="ARBA" id="ARBA00005644"/>
    </source>
</evidence>
<gene>
    <name evidence="25" type="ORF">PPYR_05475</name>
</gene>
<keyword evidence="15 21" id="KW-0472">Membrane</keyword>
<dbReference type="InParanoid" id="A0A5N4AUU6"/>
<dbReference type="EMBL" id="VVIM01000003">
    <property type="protein sequence ID" value="KAB0801121.1"/>
    <property type="molecule type" value="Genomic_DNA"/>
</dbReference>
<dbReference type="SUPFAM" id="SSF63380">
    <property type="entry name" value="Riboflavin synthase domain-like"/>
    <property type="match status" value="1"/>
</dbReference>
<evidence type="ECO:0000256" key="1">
    <source>
        <dbReference type="ARBA" id="ARBA00004424"/>
    </source>
</evidence>
<evidence type="ECO:0000256" key="7">
    <source>
        <dbReference type="ARBA" id="ARBA00022723"/>
    </source>
</evidence>
<keyword evidence="8 22" id="KW-0732">Signal</keyword>
<dbReference type="SUPFAM" id="SSF52343">
    <property type="entry name" value="Ferredoxin reductase-like, C-terminal NADP-linked domain"/>
    <property type="match status" value="1"/>
</dbReference>
<keyword evidence="20" id="KW-0349">Heme</keyword>
<dbReference type="GO" id="GO:0004601">
    <property type="term" value="F:peroxidase activity"/>
    <property type="evidence" value="ECO:0007669"/>
    <property type="project" value="UniProtKB-KW"/>
</dbReference>
<dbReference type="GO" id="GO:0005509">
    <property type="term" value="F:calcium ion binding"/>
    <property type="evidence" value="ECO:0007669"/>
    <property type="project" value="InterPro"/>
</dbReference>
<evidence type="ECO:0000256" key="17">
    <source>
        <dbReference type="ARBA" id="ARBA00023324"/>
    </source>
</evidence>
<dbReference type="FunFam" id="2.40.30.10:FF:000059">
    <property type="entry name" value="dual oxidase isoform X1"/>
    <property type="match status" value="1"/>
</dbReference>
<dbReference type="InterPro" id="IPR034821">
    <property type="entry name" value="DUOX_peroxidase"/>
</dbReference>
<dbReference type="FunFam" id="3.40.50.80:FF:000020">
    <property type="entry name" value="Dual oxidase 1"/>
    <property type="match status" value="1"/>
</dbReference>
<dbReference type="InterPro" id="IPR002048">
    <property type="entry name" value="EF_hand_dom"/>
</dbReference>
<keyword evidence="14" id="KW-0560">Oxidoreductase</keyword>
<dbReference type="CDD" id="cd00051">
    <property type="entry name" value="EFh"/>
    <property type="match status" value="1"/>
</dbReference>
<dbReference type="Pfam" id="PF08030">
    <property type="entry name" value="NAD_binding_6"/>
    <property type="match status" value="1"/>
</dbReference>
<dbReference type="PRINTS" id="PR00457">
    <property type="entry name" value="ANPEROXIDASE"/>
</dbReference>
<comment type="catalytic activity">
    <reaction evidence="19">
        <text>NADPH + O2 + H(+) = H2O2 + NADP(+)</text>
        <dbReference type="Rhea" id="RHEA:11260"/>
        <dbReference type="ChEBI" id="CHEBI:15378"/>
        <dbReference type="ChEBI" id="CHEBI:15379"/>
        <dbReference type="ChEBI" id="CHEBI:16240"/>
        <dbReference type="ChEBI" id="CHEBI:57783"/>
        <dbReference type="ChEBI" id="CHEBI:58349"/>
        <dbReference type="EC" id="1.6.3.1"/>
    </reaction>
</comment>
<feature type="transmembrane region" description="Helical" evidence="21">
    <location>
        <begin position="1293"/>
        <end position="1310"/>
    </location>
</feature>
<dbReference type="InterPro" id="IPR017938">
    <property type="entry name" value="Riboflavin_synthase-like_b-brl"/>
</dbReference>
<dbReference type="Pfam" id="PF13499">
    <property type="entry name" value="EF-hand_7"/>
    <property type="match status" value="1"/>
</dbReference>
<keyword evidence="16" id="KW-0325">Glycoprotein</keyword>
<feature type="chain" id="PRO_5024323378" description="NAD(P)H oxidase (H2O2-forming)" evidence="22">
    <location>
        <begin position="16"/>
        <end position="1625"/>
    </location>
</feature>
<evidence type="ECO:0000256" key="5">
    <source>
        <dbReference type="ARBA" id="ARBA00022630"/>
    </source>
</evidence>
<comment type="caution">
    <text evidence="25">The sequence shown here is derived from an EMBL/GenBank/DDBJ whole genome shotgun (WGS) entry which is preliminary data.</text>
</comment>
<dbReference type="PROSITE" id="PS51384">
    <property type="entry name" value="FAD_FR"/>
    <property type="match status" value="1"/>
</dbReference>
<keyword evidence="17" id="KW-0376">Hydrogen peroxide</keyword>
<evidence type="ECO:0000256" key="4">
    <source>
        <dbReference type="ARBA" id="ARBA00022559"/>
    </source>
</evidence>
<dbReference type="PROSITE" id="PS00018">
    <property type="entry name" value="EF_HAND_1"/>
    <property type="match status" value="2"/>
</dbReference>
<keyword evidence="9" id="KW-0677">Repeat</keyword>
<dbReference type="Pfam" id="PF03098">
    <property type="entry name" value="An_peroxidase"/>
    <property type="match status" value="1"/>
</dbReference>
<feature type="transmembrane region" description="Helical" evidence="21">
    <location>
        <begin position="1152"/>
        <end position="1172"/>
    </location>
</feature>
<dbReference type="PROSITE" id="PS50292">
    <property type="entry name" value="PEROXIDASE_3"/>
    <property type="match status" value="1"/>
</dbReference>
<evidence type="ECO:0000256" key="9">
    <source>
        <dbReference type="ARBA" id="ARBA00022737"/>
    </source>
</evidence>
<dbReference type="Gene3D" id="1.10.640.10">
    <property type="entry name" value="Haem peroxidase domain superfamily, animal type"/>
    <property type="match status" value="1"/>
</dbReference>
<proteinExistence type="inferred from homology"/>
<comment type="catalytic activity">
    <reaction evidence="18">
        <text>NADH + O2 + H(+) = H2O2 + NAD(+)</text>
        <dbReference type="Rhea" id="RHEA:11264"/>
        <dbReference type="ChEBI" id="CHEBI:15378"/>
        <dbReference type="ChEBI" id="CHEBI:15379"/>
        <dbReference type="ChEBI" id="CHEBI:16240"/>
        <dbReference type="ChEBI" id="CHEBI:57540"/>
        <dbReference type="ChEBI" id="CHEBI:57945"/>
        <dbReference type="EC" id="1.6.3.1"/>
    </reaction>
</comment>
<dbReference type="GO" id="GO:0043020">
    <property type="term" value="C:NADPH oxidase complex"/>
    <property type="evidence" value="ECO:0007669"/>
    <property type="project" value="TreeGrafter"/>
</dbReference>
<comment type="similarity">
    <text evidence="2">In the N-terminal section; belongs to the peroxidase family.</text>
</comment>
<dbReference type="GO" id="GO:0020037">
    <property type="term" value="F:heme binding"/>
    <property type="evidence" value="ECO:0007669"/>
    <property type="project" value="InterPro"/>
</dbReference>
<dbReference type="GO" id="GO:0016174">
    <property type="term" value="F:NAD(P)H oxidase H2O2-forming activity"/>
    <property type="evidence" value="ECO:0007669"/>
    <property type="project" value="UniProtKB-EC"/>
</dbReference>
<evidence type="ECO:0000256" key="21">
    <source>
        <dbReference type="SAM" id="Phobius"/>
    </source>
</evidence>
<feature type="transmembrane region" description="Helical" evidence="21">
    <location>
        <begin position="1208"/>
        <end position="1228"/>
    </location>
</feature>
<feature type="signal peptide" evidence="22">
    <location>
        <begin position="1"/>
        <end position="15"/>
    </location>
</feature>
<dbReference type="CDD" id="cd09820">
    <property type="entry name" value="dual_peroxidase_like"/>
    <property type="match status" value="1"/>
</dbReference>
<evidence type="ECO:0000256" key="19">
    <source>
        <dbReference type="ARBA" id="ARBA00048762"/>
    </source>
</evidence>
<name>A0A5N4AUU6_PHOPY</name>
<reference evidence="25 26" key="1">
    <citation type="journal article" date="2018" name="Elife">
        <title>Firefly genomes illuminate parallel origins of bioluminescence in beetles.</title>
        <authorList>
            <person name="Fallon T.R."/>
            <person name="Lower S.E."/>
            <person name="Chang C.H."/>
            <person name="Bessho-Uehara M."/>
            <person name="Martin G.J."/>
            <person name="Bewick A.J."/>
            <person name="Behringer M."/>
            <person name="Debat H.J."/>
            <person name="Wong I."/>
            <person name="Day J.C."/>
            <person name="Suvorov A."/>
            <person name="Silva C.J."/>
            <person name="Stanger-Hall K.F."/>
            <person name="Hall D.W."/>
            <person name="Schmitz R.J."/>
            <person name="Nelson D.R."/>
            <person name="Lewis S.M."/>
            <person name="Shigenobu S."/>
            <person name="Bybee S.M."/>
            <person name="Larracuente A.M."/>
            <person name="Oba Y."/>
            <person name="Weng J.K."/>
        </authorList>
    </citation>
    <scope>NUCLEOTIDE SEQUENCE [LARGE SCALE GENOMIC DNA]</scope>
    <source>
        <strain evidence="25">1611_PpyrPB1</strain>
        <tissue evidence="25">Whole body</tissue>
    </source>
</reference>
<dbReference type="CDD" id="cd06186">
    <property type="entry name" value="NOX_Duox_like_FAD_NADP"/>
    <property type="match status" value="1"/>
</dbReference>
<dbReference type="Pfam" id="PF01794">
    <property type="entry name" value="Ferric_reduct"/>
    <property type="match status" value="1"/>
</dbReference>
<keyword evidence="6 21" id="KW-0812">Transmembrane</keyword>
<dbReference type="InterPro" id="IPR018247">
    <property type="entry name" value="EF_Hand_1_Ca_BS"/>
</dbReference>
<dbReference type="SFLD" id="SFLDG01168">
    <property type="entry name" value="Ferric_reductase_subgroup_(FRE"/>
    <property type="match status" value="1"/>
</dbReference>
<dbReference type="InterPro" id="IPR011992">
    <property type="entry name" value="EF-hand-dom_pair"/>
</dbReference>
<dbReference type="GO" id="GO:0042744">
    <property type="term" value="P:hydrogen peroxide catabolic process"/>
    <property type="evidence" value="ECO:0007669"/>
    <property type="project" value="UniProtKB-KW"/>
</dbReference>
<evidence type="ECO:0000313" key="25">
    <source>
        <dbReference type="EMBL" id="KAB0801121.1"/>
    </source>
</evidence>
<dbReference type="GO" id="GO:0016175">
    <property type="term" value="F:superoxide-generating NAD(P)H oxidase activity"/>
    <property type="evidence" value="ECO:0007669"/>
    <property type="project" value="UniProtKB-ARBA"/>
</dbReference>
<feature type="binding site" description="axial binding residue" evidence="20">
    <location>
        <position position="398"/>
    </location>
    <ligand>
        <name>heme b</name>
        <dbReference type="ChEBI" id="CHEBI:60344"/>
    </ligand>
    <ligandPart>
        <name>Fe</name>
        <dbReference type="ChEBI" id="CHEBI:18248"/>
    </ligandPart>
</feature>
<dbReference type="InterPro" id="IPR037120">
    <property type="entry name" value="Haem_peroxidase_sf_animal"/>
</dbReference>
<keyword evidence="11" id="KW-0106">Calcium</keyword>
<evidence type="ECO:0000256" key="8">
    <source>
        <dbReference type="ARBA" id="ARBA00022729"/>
    </source>
</evidence>
<keyword evidence="13 21" id="KW-1133">Transmembrane helix</keyword>
<comment type="subcellular location">
    <subcellularLocation>
        <location evidence="1">Apical cell membrane</location>
        <topology evidence="1">Multi-pass membrane protein</topology>
    </subcellularLocation>
</comment>
<dbReference type="SUPFAM" id="SSF48113">
    <property type="entry name" value="Heme-dependent peroxidases"/>
    <property type="match status" value="1"/>
</dbReference>
<evidence type="ECO:0000256" key="22">
    <source>
        <dbReference type="SAM" id="SignalP"/>
    </source>
</evidence>
<dbReference type="InterPro" id="IPR019791">
    <property type="entry name" value="Haem_peroxidase_animal"/>
</dbReference>
<evidence type="ECO:0000256" key="10">
    <source>
        <dbReference type="ARBA" id="ARBA00022827"/>
    </source>
</evidence>
<dbReference type="SFLD" id="SFLDS00052">
    <property type="entry name" value="Ferric_Reductase_Domain"/>
    <property type="match status" value="1"/>
</dbReference>
<dbReference type="SFLD" id="SFLDG01169">
    <property type="entry name" value="NADPH_oxidase_subgroup_(NOX)"/>
    <property type="match status" value="1"/>
</dbReference>
<dbReference type="InterPro" id="IPR013130">
    <property type="entry name" value="Fe3_Rdtase_TM_dom"/>
</dbReference>
<evidence type="ECO:0000256" key="6">
    <source>
        <dbReference type="ARBA" id="ARBA00022692"/>
    </source>
</evidence>
<dbReference type="InterPro" id="IPR039261">
    <property type="entry name" value="FNR_nucleotide-bd"/>
</dbReference>
<dbReference type="EC" id="1.6.3.1" evidence="3"/>
<keyword evidence="5" id="KW-0285">Flavoprotein</keyword>
<dbReference type="Gene3D" id="2.40.30.10">
    <property type="entry name" value="Translation factors"/>
    <property type="match status" value="1"/>
</dbReference>
<dbReference type="OrthoDB" id="6019201at2759"/>
<dbReference type="Pfam" id="PF08022">
    <property type="entry name" value="FAD_binding_8"/>
    <property type="match status" value="1"/>
</dbReference>
<keyword evidence="10" id="KW-0274">FAD</keyword>
<evidence type="ECO:0000256" key="13">
    <source>
        <dbReference type="ARBA" id="ARBA00022989"/>
    </source>
</evidence>
<accession>A0A5N4AUU6</accession>
<feature type="domain" description="FAD-binding FR-type" evidence="24">
    <location>
        <begin position="1343"/>
        <end position="1448"/>
    </location>
</feature>
<protein>
    <recommendedName>
        <fullName evidence="3">NAD(P)H oxidase (H2O2-forming)</fullName>
        <ecNumber evidence="3">1.6.3.1</ecNumber>
    </recommendedName>
</protein>
<dbReference type="GO" id="GO:0042335">
    <property type="term" value="P:cuticle development"/>
    <property type="evidence" value="ECO:0007669"/>
    <property type="project" value="UniProtKB-ARBA"/>
</dbReference>
<feature type="transmembrane region" description="Helical" evidence="21">
    <location>
        <begin position="1258"/>
        <end position="1281"/>
    </location>
</feature>
<dbReference type="Gene3D" id="3.40.50.80">
    <property type="entry name" value="Nucleotide-binding domain of ferredoxin-NADP reductase (FNR) module"/>
    <property type="match status" value="1"/>
</dbReference>
<dbReference type="GO" id="GO:0042554">
    <property type="term" value="P:superoxide anion generation"/>
    <property type="evidence" value="ECO:0007669"/>
    <property type="project" value="TreeGrafter"/>
</dbReference>
<dbReference type="Proteomes" id="UP000327044">
    <property type="component" value="Unassembled WGS sequence"/>
</dbReference>
<feature type="domain" description="EF-hand" evidence="23">
    <location>
        <begin position="919"/>
        <end position="954"/>
    </location>
</feature>
<keyword evidence="20" id="KW-0408">Iron</keyword>
<dbReference type="SMART" id="SM00054">
    <property type="entry name" value="EFh"/>
    <property type="match status" value="3"/>
</dbReference>
<dbReference type="Gene3D" id="1.10.238.10">
    <property type="entry name" value="EF-hand"/>
    <property type="match status" value="1"/>
</dbReference>
<keyword evidence="7 20" id="KW-0479">Metal-binding</keyword>
<keyword evidence="4" id="KW-0575">Peroxidase</keyword>
<evidence type="ECO:0000256" key="14">
    <source>
        <dbReference type="ARBA" id="ARBA00023002"/>
    </source>
</evidence>
<evidence type="ECO:0000256" key="15">
    <source>
        <dbReference type="ARBA" id="ARBA00023136"/>
    </source>
</evidence>
<dbReference type="GO" id="GO:0016324">
    <property type="term" value="C:apical plasma membrane"/>
    <property type="evidence" value="ECO:0007669"/>
    <property type="project" value="UniProtKB-SubCell"/>
</dbReference>
<keyword evidence="26" id="KW-1185">Reference proteome</keyword>
<dbReference type="GO" id="GO:0009886">
    <property type="term" value="P:post-embryonic animal morphogenesis"/>
    <property type="evidence" value="ECO:0007669"/>
    <property type="project" value="UniProtKB-ARBA"/>
</dbReference>
<dbReference type="InterPro" id="IPR010255">
    <property type="entry name" value="Haem_peroxidase_sf"/>
</dbReference>
<dbReference type="GO" id="GO:0042303">
    <property type="term" value="P:molting cycle"/>
    <property type="evidence" value="ECO:0007669"/>
    <property type="project" value="UniProtKB-ARBA"/>
</dbReference>
<dbReference type="SUPFAM" id="SSF47473">
    <property type="entry name" value="EF-hand"/>
    <property type="match status" value="1"/>
</dbReference>
<evidence type="ECO:0000259" key="24">
    <source>
        <dbReference type="PROSITE" id="PS51384"/>
    </source>
</evidence>